<keyword evidence="10" id="KW-0998">Cell outer membrane</keyword>
<comment type="caution">
    <text evidence="13">The sequence shown here is derived from an EMBL/GenBank/DDBJ whole genome shotgun (WGS) entry which is preliminary data.</text>
</comment>
<keyword evidence="6 11" id="KW-0732">Signal</keyword>
<dbReference type="GO" id="GO:0046930">
    <property type="term" value="C:pore complex"/>
    <property type="evidence" value="ECO:0007669"/>
    <property type="project" value="UniProtKB-KW"/>
</dbReference>
<evidence type="ECO:0000256" key="3">
    <source>
        <dbReference type="ARBA" id="ARBA00022448"/>
    </source>
</evidence>
<evidence type="ECO:0000256" key="7">
    <source>
        <dbReference type="ARBA" id="ARBA00023065"/>
    </source>
</evidence>
<proteinExistence type="predicted"/>
<feature type="chain" id="PRO_5040229670" evidence="11">
    <location>
        <begin position="25"/>
        <end position="376"/>
    </location>
</feature>
<evidence type="ECO:0000256" key="5">
    <source>
        <dbReference type="ARBA" id="ARBA00022692"/>
    </source>
</evidence>
<dbReference type="RefSeq" id="WP_201081661.1">
    <property type="nucleotide sequence ID" value="NZ_CAJNAS010000024.1"/>
</dbReference>
<dbReference type="Gene3D" id="2.40.160.10">
    <property type="entry name" value="Porin"/>
    <property type="match status" value="1"/>
</dbReference>
<comment type="subcellular location">
    <subcellularLocation>
        <location evidence="1">Cell outer membrane</location>
        <topology evidence="1">Multi-pass membrane protein</topology>
    </subcellularLocation>
</comment>
<dbReference type="InterPro" id="IPR050298">
    <property type="entry name" value="Gram-neg_bact_OMP"/>
</dbReference>
<sequence length="376" mass="39001">MKKTTVVTAAAAMAAAITSAPAFAQSSVTLYGIIDTGVEYFTHATPTGGSVARMPVVGGGDVPSRWGLRGAEDLGGNLKAVFTLESGFSASNGALQQGGRLFGRQSYVGLSGPWGQLTFGRQYSMTNWGMTDSNIIGAGGFGGLASFDPYLLAARFDNDVVYMGTFSGVTVGASYSTGRDSSTAGNCPGQTGSDFLACRAISAMLKYEGNAWGVAATYDEQRGGAGATAITVVPGAPGIAFTKSSDTDRRYQLAAHLNISSVRVGAGWLHRLVEGDARSAKVDIEYLGASVPYGAWIFDAQVSHIGDSAYDANGTMGTLRANYNLSKRTALYGVFAYMKNSGKEGIYSVSASSAVPAAPHPGSNQLGVEFGIRHLF</sequence>
<keyword evidence="7" id="KW-0406">Ion transport</keyword>
<evidence type="ECO:0000256" key="2">
    <source>
        <dbReference type="ARBA" id="ARBA00011233"/>
    </source>
</evidence>
<dbReference type="GO" id="GO:0006811">
    <property type="term" value="P:monoatomic ion transport"/>
    <property type="evidence" value="ECO:0007669"/>
    <property type="project" value="UniProtKB-KW"/>
</dbReference>
<reference evidence="13" key="1">
    <citation type="submission" date="2021-02" db="EMBL/GenBank/DDBJ databases">
        <authorList>
            <person name="Vanwijnsberghe S."/>
        </authorList>
    </citation>
    <scope>NUCLEOTIDE SEQUENCE</scope>
    <source>
        <strain evidence="13">R-70211</strain>
    </source>
</reference>
<keyword evidence="5" id="KW-0812">Transmembrane</keyword>
<evidence type="ECO:0000256" key="1">
    <source>
        <dbReference type="ARBA" id="ARBA00004571"/>
    </source>
</evidence>
<accession>A0A9N8N4S1</accession>
<dbReference type="CDD" id="cd00342">
    <property type="entry name" value="gram_neg_porins"/>
    <property type="match status" value="1"/>
</dbReference>
<dbReference type="InterPro" id="IPR033900">
    <property type="entry name" value="Gram_neg_porin_domain"/>
</dbReference>
<dbReference type="Pfam" id="PF13609">
    <property type="entry name" value="Porin_4"/>
    <property type="match status" value="1"/>
</dbReference>
<keyword evidence="9" id="KW-0472">Membrane</keyword>
<gene>
    <name evidence="13" type="ORF">R70211_06331</name>
</gene>
<feature type="signal peptide" evidence="11">
    <location>
        <begin position="1"/>
        <end position="24"/>
    </location>
</feature>
<evidence type="ECO:0000256" key="6">
    <source>
        <dbReference type="ARBA" id="ARBA00022729"/>
    </source>
</evidence>
<dbReference type="SUPFAM" id="SSF56935">
    <property type="entry name" value="Porins"/>
    <property type="match status" value="1"/>
</dbReference>
<evidence type="ECO:0000256" key="10">
    <source>
        <dbReference type="ARBA" id="ARBA00023237"/>
    </source>
</evidence>
<evidence type="ECO:0000259" key="12">
    <source>
        <dbReference type="Pfam" id="PF13609"/>
    </source>
</evidence>
<organism evidence="13 14">
    <name type="scientific">Paraburkholderia domus</name>
    <dbReference type="NCBI Taxonomy" id="2793075"/>
    <lineage>
        <taxon>Bacteria</taxon>
        <taxon>Pseudomonadati</taxon>
        <taxon>Pseudomonadota</taxon>
        <taxon>Betaproteobacteria</taxon>
        <taxon>Burkholderiales</taxon>
        <taxon>Burkholderiaceae</taxon>
        <taxon>Paraburkholderia</taxon>
    </lineage>
</organism>
<keyword evidence="3" id="KW-0813">Transport</keyword>
<dbReference type="AlphaFoldDB" id="A0A9N8N4S1"/>
<evidence type="ECO:0000313" key="14">
    <source>
        <dbReference type="Proteomes" id="UP000675121"/>
    </source>
</evidence>
<keyword evidence="14" id="KW-1185">Reference proteome</keyword>
<evidence type="ECO:0000313" key="13">
    <source>
        <dbReference type="EMBL" id="CAE6952171.1"/>
    </source>
</evidence>
<evidence type="ECO:0000256" key="11">
    <source>
        <dbReference type="SAM" id="SignalP"/>
    </source>
</evidence>
<dbReference type="Proteomes" id="UP000675121">
    <property type="component" value="Unassembled WGS sequence"/>
</dbReference>
<keyword evidence="4" id="KW-1134">Transmembrane beta strand</keyword>
<keyword evidence="8" id="KW-0626">Porin</keyword>
<evidence type="ECO:0000256" key="8">
    <source>
        <dbReference type="ARBA" id="ARBA00023114"/>
    </source>
</evidence>
<comment type="subunit">
    <text evidence="2">Homotrimer.</text>
</comment>
<evidence type="ECO:0000256" key="4">
    <source>
        <dbReference type="ARBA" id="ARBA00022452"/>
    </source>
</evidence>
<dbReference type="InterPro" id="IPR023614">
    <property type="entry name" value="Porin_dom_sf"/>
</dbReference>
<dbReference type="PANTHER" id="PTHR34501:SF9">
    <property type="entry name" value="MAJOR OUTER MEMBRANE PROTEIN P.IA"/>
    <property type="match status" value="1"/>
</dbReference>
<dbReference type="EMBL" id="CAJNAS010000024">
    <property type="protein sequence ID" value="CAE6952171.1"/>
    <property type="molecule type" value="Genomic_DNA"/>
</dbReference>
<dbReference type="PANTHER" id="PTHR34501">
    <property type="entry name" value="PROTEIN YDDL-RELATED"/>
    <property type="match status" value="1"/>
</dbReference>
<evidence type="ECO:0000256" key="9">
    <source>
        <dbReference type="ARBA" id="ARBA00023136"/>
    </source>
</evidence>
<dbReference type="GO" id="GO:0009279">
    <property type="term" value="C:cell outer membrane"/>
    <property type="evidence" value="ECO:0007669"/>
    <property type="project" value="UniProtKB-SubCell"/>
</dbReference>
<protein>
    <submittedName>
        <fullName evidence="13">Outer membrane porin protein</fullName>
    </submittedName>
</protein>
<feature type="domain" description="Porin" evidence="12">
    <location>
        <begin position="11"/>
        <end position="342"/>
    </location>
</feature>
<dbReference type="GO" id="GO:0015288">
    <property type="term" value="F:porin activity"/>
    <property type="evidence" value="ECO:0007669"/>
    <property type="project" value="UniProtKB-KW"/>
</dbReference>
<name>A0A9N8N4S1_9BURK</name>